<reference evidence="12" key="3">
    <citation type="journal article" date="2020" name="Curr. Biol.">
        <title>Chromatin organization in early land plants reveals an ancestral association between H3K27me3, transposons, and constitutive heterochromatin.</title>
        <authorList>
            <person name="Montgomery S.A."/>
            <person name="Tanizawa Y."/>
            <person name="Galik B."/>
            <person name="Wang N."/>
            <person name="Ito T."/>
            <person name="Mochizuki T."/>
            <person name="Akimcheva S."/>
            <person name="Bowman J.L."/>
            <person name="Cognat V."/>
            <person name="Marechal-Drouard L."/>
            <person name="Ekker H."/>
            <person name="Hong S.F."/>
            <person name="Kohchi T."/>
            <person name="Lin S.S."/>
            <person name="Liu L.D."/>
            <person name="Nakamura Y."/>
            <person name="Valeeva L.R."/>
            <person name="Shakirov E.V."/>
            <person name="Shippen D.E."/>
            <person name="Wei W.L."/>
            <person name="Yagura M."/>
            <person name="Yamaoka S."/>
            <person name="Yamato K.T."/>
            <person name="Liu C."/>
            <person name="Berger F."/>
        </authorList>
    </citation>
    <scope>NUCLEOTIDE SEQUENCE [LARGE SCALE GENOMIC DNA]</scope>
    <source>
        <strain evidence="12">Tak-1</strain>
    </source>
</reference>
<gene>
    <name evidence="10" type="ORF">AXG93_3137s1060</name>
    <name evidence="9" type="ORF">Mp_1g12220</name>
</gene>
<feature type="repeat" description="Solcar" evidence="6">
    <location>
        <begin position="202"/>
        <end position="286"/>
    </location>
</feature>
<comment type="similarity">
    <text evidence="7">Belongs to the mitochondrial carrier (TC 2.A.29) family.</text>
</comment>
<dbReference type="InterPro" id="IPR018108">
    <property type="entry name" value="MCP_transmembrane"/>
</dbReference>
<dbReference type="InterPro" id="IPR023395">
    <property type="entry name" value="MCP_dom_sf"/>
</dbReference>
<feature type="repeat" description="Solcar" evidence="6">
    <location>
        <begin position="108"/>
        <end position="191"/>
    </location>
</feature>
<proteinExistence type="inferred from homology"/>
<name>A0A176W655_MARPO</name>
<feature type="repeat" description="Solcar" evidence="6">
    <location>
        <begin position="296"/>
        <end position="384"/>
    </location>
</feature>
<reference evidence="10 11" key="1">
    <citation type="submission" date="2016-03" db="EMBL/GenBank/DDBJ databases">
        <title>Mechanisms controlling the formation of the plant cell surface in tip-growing cells are functionally conserved among land plants.</title>
        <authorList>
            <person name="Honkanen S."/>
            <person name="Jones V.A."/>
            <person name="Morieri G."/>
            <person name="Champion C."/>
            <person name="Hetherington A.J."/>
            <person name="Kelly S."/>
            <person name="Saint-Marcoux D."/>
            <person name="Proust H."/>
            <person name="Prescott H."/>
            <person name="Dolan L."/>
        </authorList>
    </citation>
    <scope>NUCLEOTIDE SEQUENCE [LARGE SCALE GENOMIC DNA]</scope>
    <source>
        <strain evidence="11">cv. Tak-1 and cv. Tak-2</strain>
        <tissue evidence="10">Whole gametophyte</tissue>
    </source>
</reference>
<keyword evidence="2 7" id="KW-0813">Transport</keyword>
<dbReference type="GO" id="GO:0016020">
    <property type="term" value="C:membrane"/>
    <property type="evidence" value="ECO:0007669"/>
    <property type="project" value="UniProtKB-SubCell"/>
</dbReference>
<keyword evidence="11" id="KW-1185">Reference proteome</keyword>
<dbReference type="Gene3D" id="1.50.40.10">
    <property type="entry name" value="Mitochondrial carrier domain"/>
    <property type="match status" value="1"/>
</dbReference>
<organism evidence="10 11">
    <name type="scientific">Marchantia polymorpha subsp. ruderalis</name>
    <dbReference type="NCBI Taxonomy" id="1480154"/>
    <lineage>
        <taxon>Eukaryota</taxon>
        <taxon>Viridiplantae</taxon>
        <taxon>Streptophyta</taxon>
        <taxon>Embryophyta</taxon>
        <taxon>Marchantiophyta</taxon>
        <taxon>Marchantiopsida</taxon>
        <taxon>Marchantiidae</taxon>
        <taxon>Marchantiales</taxon>
        <taxon>Marchantiaceae</taxon>
        <taxon>Marchantia</taxon>
    </lineage>
</organism>
<keyword evidence="3 6" id="KW-0812">Transmembrane</keyword>
<protein>
    <submittedName>
        <fullName evidence="10">Uncharacterized protein</fullName>
    </submittedName>
</protein>
<dbReference type="Proteomes" id="UP001162541">
    <property type="component" value="Chromosome 1"/>
</dbReference>
<evidence type="ECO:0000256" key="7">
    <source>
        <dbReference type="RuleBase" id="RU000488"/>
    </source>
</evidence>
<evidence type="ECO:0000256" key="4">
    <source>
        <dbReference type="ARBA" id="ARBA00022737"/>
    </source>
</evidence>
<evidence type="ECO:0000256" key="1">
    <source>
        <dbReference type="ARBA" id="ARBA00004141"/>
    </source>
</evidence>
<accession>A0A176W655</accession>
<keyword evidence="5 6" id="KW-0472">Membrane</keyword>
<keyword evidence="4" id="KW-0677">Repeat</keyword>
<dbReference type="AlphaFoldDB" id="A0A176W655"/>
<reference evidence="9" key="2">
    <citation type="journal article" date="2019" name="Curr. Biol.">
        <title>Chromatin organization in early land plants reveals an ancestral association between H3K27me3, transposons, and constitutive heterochromatin.</title>
        <authorList>
            <person name="Montgomery S.A."/>
            <person name="Tanizawa Y."/>
            <person name="Galik B."/>
            <person name="Wang N."/>
            <person name="Ito T."/>
            <person name="Mochizuki T."/>
            <person name="Akimcheva S."/>
            <person name="Bowman J."/>
            <person name="Cognat V."/>
            <person name="Drouard L."/>
            <person name="Ekker H."/>
            <person name="Houng S."/>
            <person name="Kohchi T."/>
            <person name="Lin S."/>
            <person name="Liu L.D."/>
            <person name="Nakamura Y."/>
            <person name="Valeeva L.R."/>
            <person name="Shakirov E.V."/>
            <person name="Shippen D.E."/>
            <person name="Wei W."/>
            <person name="Yagura M."/>
            <person name="Yamaoka S."/>
            <person name="Yamato K.T."/>
            <person name="Liu C."/>
            <person name="Berger F."/>
        </authorList>
    </citation>
    <scope>NUCLEOTIDE SEQUENCE [LARGE SCALE GENOMIC DNA]</scope>
    <source>
        <strain evidence="9">Tak-1</strain>
    </source>
</reference>
<dbReference type="EMBL" id="LVLJ01001849">
    <property type="protein sequence ID" value="OAE27666.1"/>
    <property type="molecule type" value="Genomic_DNA"/>
</dbReference>
<feature type="region of interest" description="Disordered" evidence="8">
    <location>
        <begin position="1"/>
        <end position="22"/>
    </location>
</feature>
<dbReference type="Pfam" id="PF00153">
    <property type="entry name" value="Mito_carr"/>
    <property type="match status" value="3"/>
</dbReference>
<dbReference type="GO" id="GO:0055085">
    <property type="term" value="P:transmembrane transport"/>
    <property type="evidence" value="ECO:0007669"/>
    <property type="project" value="InterPro"/>
</dbReference>
<sequence>MAGARGPAETMTSRAAVASAGQMQRQRERLVAENVAPMPPLVCKPSDHSLDFSGTNSHPVPVREFDVRTLLPQINNIKEIQEIEEECKLTEKTKRLVIKPIVRVKMKNANLKRLVSGAIAGAFSRTCVAPLETIRTHLMVGSGGQTVPAVFNHIVGQEGWRGLFRGNGVNVIRVAPSKAIELFVFDTVKKVLTSKDGEKAKIPFPISTVAGATAGVCSTLVMYPLELLKTRLTIQRGVYDNLLHAMVKICREEGPKELYRGLTPSLIGVIPYSAAHYFAYDTLRKMYKKHTKQERVGNLATLLIGSTSAAMSSACTFPLEVARKQMQLGAVSGRVIYRDVFHALTSILEQQGPAGLYRGLGASCFKLIPAAGISFMCYEGMKQILIDDEDEQQR</sequence>
<evidence type="ECO:0000313" key="12">
    <source>
        <dbReference type="Proteomes" id="UP001162541"/>
    </source>
</evidence>
<dbReference type="InterPro" id="IPR002067">
    <property type="entry name" value="MCP"/>
</dbReference>
<dbReference type="Proteomes" id="UP000077202">
    <property type="component" value="Unassembled WGS sequence"/>
</dbReference>
<dbReference type="SUPFAM" id="SSF103506">
    <property type="entry name" value="Mitochondrial carrier"/>
    <property type="match status" value="1"/>
</dbReference>
<evidence type="ECO:0000256" key="8">
    <source>
        <dbReference type="SAM" id="MobiDB-lite"/>
    </source>
</evidence>
<evidence type="ECO:0000313" key="9">
    <source>
        <dbReference type="EMBL" id="BBM98278.1"/>
    </source>
</evidence>
<dbReference type="EMBL" id="AP019866">
    <property type="protein sequence ID" value="BBM98278.1"/>
    <property type="molecule type" value="Genomic_DNA"/>
</dbReference>
<evidence type="ECO:0000256" key="2">
    <source>
        <dbReference type="ARBA" id="ARBA00022448"/>
    </source>
</evidence>
<comment type="subcellular location">
    <subcellularLocation>
        <location evidence="1">Membrane</location>
        <topology evidence="1">Multi-pass membrane protein</topology>
    </subcellularLocation>
</comment>
<evidence type="ECO:0000256" key="3">
    <source>
        <dbReference type="ARBA" id="ARBA00022692"/>
    </source>
</evidence>
<evidence type="ECO:0000313" key="10">
    <source>
        <dbReference type="EMBL" id="OAE27666.1"/>
    </source>
</evidence>
<dbReference type="PANTHER" id="PTHR24089">
    <property type="entry name" value="SOLUTE CARRIER FAMILY 25"/>
    <property type="match status" value="1"/>
</dbReference>
<evidence type="ECO:0000313" key="11">
    <source>
        <dbReference type="Proteomes" id="UP000077202"/>
    </source>
</evidence>
<dbReference type="PROSITE" id="PS50920">
    <property type="entry name" value="SOLCAR"/>
    <property type="match status" value="3"/>
</dbReference>
<dbReference type="PRINTS" id="PR00926">
    <property type="entry name" value="MITOCARRIER"/>
</dbReference>
<evidence type="ECO:0000256" key="5">
    <source>
        <dbReference type="ARBA" id="ARBA00023136"/>
    </source>
</evidence>
<evidence type="ECO:0000256" key="6">
    <source>
        <dbReference type="PROSITE-ProRule" id="PRU00282"/>
    </source>
</evidence>